<keyword evidence="19" id="KW-1185">Reference proteome</keyword>
<reference evidence="19" key="1">
    <citation type="submission" date="2017-08" db="EMBL/GenBank/DDBJ databases">
        <title>Direct submision.</title>
        <authorList>
            <person name="Kim S.-J."/>
            <person name="Rhee S.-K."/>
        </authorList>
    </citation>
    <scope>NUCLEOTIDE SEQUENCE [LARGE SCALE GENOMIC DNA]</scope>
    <source>
        <strain evidence="19">GI5</strain>
    </source>
</reference>
<evidence type="ECO:0000256" key="10">
    <source>
        <dbReference type="ARBA" id="ARBA00037177"/>
    </source>
</evidence>
<evidence type="ECO:0000256" key="12">
    <source>
        <dbReference type="ARBA" id="ARBA00039818"/>
    </source>
</evidence>
<dbReference type="GO" id="GO:0050660">
    <property type="term" value="F:flavin adenine dinucleotide binding"/>
    <property type="evidence" value="ECO:0007669"/>
    <property type="project" value="InterPro"/>
</dbReference>
<accession>A0A2K9LLQ3</accession>
<name>A0A2K9LLQ3_9GAMM</name>
<dbReference type="Proteomes" id="UP000235116">
    <property type="component" value="Chromosome"/>
</dbReference>
<protein>
    <recommendedName>
        <fullName evidence="12">Polyamine export protein</fullName>
    </recommendedName>
</protein>
<comment type="function">
    <text evidence="10">Involved in cadaverine and putrescine tolerance in stationary phase. May facilitate the efflux of both cadaverine and putrescine from the cytoplasm, reducing potentially toxic levels under certain stress conditions.</text>
</comment>
<keyword evidence="6" id="KW-0677">Repeat</keyword>
<evidence type="ECO:0000256" key="5">
    <source>
        <dbReference type="ARBA" id="ARBA00022692"/>
    </source>
</evidence>
<dbReference type="PANTHER" id="PTHR22777:SF16">
    <property type="entry name" value="POLYAMINE EXPORT PROTEIN"/>
    <property type="match status" value="1"/>
</dbReference>
<dbReference type="Pfam" id="PF01595">
    <property type="entry name" value="CNNM"/>
    <property type="match status" value="1"/>
</dbReference>
<dbReference type="PROSITE" id="PS51846">
    <property type="entry name" value="CNNM"/>
    <property type="match status" value="1"/>
</dbReference>
<feature type="domain" description="CBS" evidence="16">
    <location>
        <begin position="281"/>
        <end position="337"/>
    </location>
</feature>
<evidence type="ECO:0000259" key="17">
    <source>
        <dbReference type="PROSITE" id="PS51846"/>
    </source>
</evidence>
<evidence type="ECO:0000259" key="16">
    <source>
        <dbReference type="PROSITE" id="PS51371"/>
    </source>
</evidence>
<keyword evidence="4" id="KW-0997">Cell inner membrane</keyword>
<dbReference type="InterPro" id="IPR036318">
    <property type="entry name" value="FAD-bd_PCMH-like_sf"/>
</dbReference>
<dbReference type="Pfam" id="PF03471">
    <property type="entry name" value="CorC_HlyC"/>
    <property type="match status" value="1"/>
</dbReference>
<evidence type="ECO:0000256" key="7">
    <source>
        <dbReference type="ARBA" id="ARBA00022989"/>
    </source>
</evidence>
<dbReference type="AlphaFoldDB" id="A0A2K9LLQ3"/>
<dbReference type="Gene3D" id="3.30.465.10">
    <property type="match status" value="1"/>
</dbReference>
<dbReference type="PANTHER" id="PTHR22777">
    <property type="entry name" value="HEMOLYSIN-RELATED"/>
    <property type="match status" value="1"/>
</dbReference>
<dbReference type="SUPFAM" id="SSF54631">
    <property type="entry name" value="CBS-domain pair"/>
    <property type="match status" value="1"/>
</dbReference>
<evidence type="ECO:0000256" key="13">
    <source>
        <dbReference type="PROSITE-ProRule" id="PRU00703"/>
    </source>
</evidence>
<evidence type="ECO:0000256" key="1">
    <source>
        <dbReference type="ARBA" id="ARBA00004429"/>
    </source>
</evidence>
<feature type="transmembrane region" description="Helical" evidence="15">
    <location>
        <begin position="139"/>
        <end position="161"/>
    </location>
</feature>
<evidence type="ECO:0000256" key="6">
    <source>
        <dbReference type="ARBA" id="ARBA00022737"/>
    </source>
</evidence>
<feature type="transmembrane region" description="Helical" evidence="15">
    <location>
        <begin position="99"/>
        <end position="119"/>
    </location>
</feature>
<evidence type="ECO:0000256" key="3">
    <source>
        <dbReference type="ARBA" id="ARBA00022475"/>
    </source>
</evidence>
<keyword evidence="9 14" id="KW-0472">Membrane</keyword>
<dbReference type="PROSITE" id="PS51371">
    <property type="entry name" value="CBS"/>
    <property type="match status" value="1"/>
</dbReference>
<dbReference type="SUPFAM" id="SSF56176">
    <property type="entry name" value="FAD-binding/transporter-associated domain-like"/>
    <property type="match status" value="1"/>
</dbReference>
<keyword evidence="5 14" id="KW-0812">Transmembrane</keyword>
<dbReference type="InterPro" id="IPR046342">
    <property type="entry name" value="CBS_dom_sf"/>
</dbReference>
<comment type="subcellular location">
    <subcellularLocation>
        <location evidence="1">Cell inner membrane</location>
        <topology evidence="1">Multi-pass membrane protein</topology>
    </subcellularLocation>
</comment>
<dbReference type="GO" id="GO:0005886">
    <property type="term" value="C:plasma membrane"/>
    <property type="evidence" value="ECO:0007669"/>
    <property type="project" value="UniProtKB-SubCell"/>
</dbReference>
<dbReference type="OrthoDB" id="9797674at2"/>
<evidence type="ECO:0000256" key="8">
    <source>
        <dbReference type="ARBA" id="ARBA00023122"/>
    </source>
</evidence>
<dbReference type="Pfam" id="PF00571">
    <property type="entry name" value="CBS"/>
    <property type="match status" value="1"/>
</dbReference>
<evidence type="ECO:0000256" key="15">
    <source>
        <dbReference type="SAM" id="Phobius"/>
    </source>
</evidence>
<gene>
    <name evidence="18" type="ORF">Kalk_13035</name>
</gene>
<organism evidence="18 19">
    <name type="scientific">Ketobacter alkanivorans</name>
    <dbReference type="NCBI Taxonomy" id="1917421"/>
    <lineage>
        <taxon>Bacteria</taxon>
        <taxon>Pseudomonadati</taxon>
        <taxon>Pseudomonadota</taxon>
        <taxon>Gammaproteobacteria</taxon>
        <taxon>Pseudomonadales</taxon>
        <taxon>Ketobacteraceae</taxon>
        <taxon>Ketobacter</taxon>
    </lineage>
</organism>
<proteinExistence type="inferred from homology"/>
<keyword evidence="8 13" id="KW-0129">CBS domain</keyword>
<keyword evidence="2" id="KW-0813">Transport</keyword>
<keyword evidence="3" id="KW-1003">Cell membrane</keyword>
<comment type="similarity">
    <text evidence="11">Belongs to the UPF0053 family. PaeA subfamily.</text>
</comment>
<dbReference type="EMBL" id="CP022684">
    <property type="protein sequence ID" value="AUM13289.1"/>
    <property type="molecule type" value="Genomic_DNA"/>
</dbReference>
<sequence>MVDLLNLFLLILASAIFAMSEIAVAAARKIKLMVMAEEGSTKAADILALQENPGAFFAMIQIGLNAIAIMGGILGEAALTPYIEELIQTVYQGPLLEKISFPISFLIITSLFILFADLLPKRLAMIMPESIAIKVITPMRWVTVALTPLVLFFNGITNAVLRSLKLPIAQKEVVTTEDIVATIGAGLDSGSVQPQELQIIENVFELEQRTLSSAMVPRDSIVYFDVADESADISQAIIDHPHNTFLVCDGGLDKLIGLIDSKEILITVLKGESARVSPDVINKNVFYLPETLSLADALNAFKTKPQQLAVVVNEYALIVGVVTVKDLLSGFMGELITPAGKELIVKRDQDSWIVDGMTPVGDVARHLDMDAFPDKNQYDTIAGFIIFKLKKLPKLTDHVVYSGYKFEVIDLEGVRIAQVLVTKVNSALG</sequence>
<dbReference type="KEGG" id="kak:Kalk_13035"/>
<dbReference type="InterPro" id="IPR002550">
    <property type="entry name" value="CNNM"/>
</dbReference>
<dbReference type="InterPro" id="IPR016169">
    <property type="entry name" value="FAD-bd_PCMH_sub2"/>
</dbReference>
<dbReference type="CDD" id="cd04590">
    <property type="entry name" value="CBS_pair_CorC_HlyC_assoc"/>
    <property type="match status" value="1"/>
</dbReference>
<dbReference type="InterPro" id="IPR005170">
    <property type="entry name" value="Transptr-assoc_dom"/>
</dbReference>
<keyword evidence="7 14" id="KW-1133">Transmembrane helix</keyword>
<feature type="transmembrane region" description="Helical" evidence="15">
    <location>
        <begin position="55"/>
        <end position="79"/>
    </location>
</feature>
<evidence type="ECO:0000256" key="2">
    <source>
        <dbReference type="ARBA" id="ARBA00022448"/>
    </source>
</evidence>
<evidence type="ECO:0000256" key="14">
    <source>
        <dbReference type="PROSITE-ProRule" id="PRU01193"/>
    </source>
</evidence>
<evidence type="ECO:0000313" key="19">
    <source>
        <dbReference type="Proteomes" id="UP000235116"/>
    </source>
</evidence>
<evidence type="ECO:0000313" key="18">
    <source>
        <dbReference type="EMBL" id="AUM13289.1"/>
    </source>
</evidence>
<dbReference type="Gene3D" id="3.10.580.10">
    <property type="entry name" value="CBS-domain"/>
    <property type="match status" value="1"/>
</dbReference>
<evidence type="ECO:0000256" key="4">
    <source>
        <dbReference type="ARBA" id="ARBA00022519"/>
    </source>
</evidence>
<dbReference type="SMART" id="SM01091">
    <property type="entry name" value="CorC_HlyC"/>
    <property type="match status" value="1"/>
</dbReference>
<evidence type="ECO:0000256" key="9">
    <source>
        <dbReference type="ARBA" id="ARBA00023136"/>
    </source>
</evidence>
<dbReference type="RefSeq" id="WP_101894667.1">
    <property type="nucleotide sequence ID" value="NZ_CP022684.1"/>
</dbReference>
<evidence type="ECO:0000256" key="11">
    <source>
        <dbReference type="ARBA" id="ARBA00038280"/>
    </source>
</evidence>
<feature type="domain" description="CNNM transmembrane" evidence="17">
    <location>
        <begin position="1"/>
        <end position="197"/>
    </location>
</feature>
<dbReference type="InterPro" id="IPR044751">
    <property type="entry name" value="Ion_transp-like_CBS"/>
</dbReference>
<dbReference type="InterPro" id="IPR000644">
    <property type="entry name" value="CBS_dom"/>
</dbReference>